<feature type="region of interest" description="Disordered" evidence="1">
    <location>
        <begin position="1"/>
        <end position="33"/>
    </location>
</feature>
<sequence>MPPLHRPSPPVPPLSSIPRHNHQQHHHLTPPSPAAATTIYAITIVIYTATTTICRASNDLGRCWHNLQSRNASLTALTTKMVERWSLMATLSDDECKEDCIEHGEENENKEKKGKKKMN</sequence>
<protein>
    <submittedName>
        <fullName evidence="2">Uncharacterized protein</fullName>
    </submittedName>
</protein>
<feature type="compositionally biased region" description="Basic residues" evidence="1">
    <location>
        <begin position="19"/>
        <end position="28"/>
    </location>
</feature>
<dbReference type="AlphaFoldDB" id="A0A8S0VDH5"/>
<dbReference type="EMBL" id="CACTIH010009288">
    <property type="protein sequence ID" value="CAA3029095.1"/>
    <property type="molecule type" value="Genomic_DNA"/>
</dbReference>
<dbReference type="Proteomes" id="UP000594638">
    <property type="component" value="Unassembled WGS sequence"/>
</dbReference>
<name>A0A8S0VDH5_OLEEU</name>
<proteinExistence type="predicted"/>
<keyword evidence="3" id="KW-1185">Reference proteome</keyword>
<feature type="compositionally biased region" description="Pro residues" evidence="1">
    <location>
        <begin position="1"/>
        <end position="15"/>
    </location>
</feature>
<evidence type="ECO:0000313" key="2">
    <source>
        <dbReference type="EMBL" id="CAA3029095.1"/>
    </source>
</evidence>
<accession>A0A8S0VDH5</accession>
<gene>
    <name evidence="2" type="ORF">OLEA9_A089341</name>
</gene>
<comment type="caution">
    <text evidence="2">The sequence shown here is derived from an EMBL/GenBank/DDBJ whole genome shotgun (WGS) entry which is preliminary data.</text>
</comment>
<organism evidence="2 3">
    <name type="scientific">Olea europaea subsp. europaea</name>
    <dbReference type="NCBI Taxonomy" id="158383"/>
    <lineage>
        <taxon>Eukaryota</taxon>
        <taxon>Viridiplantae</taxon>
        <taxon>Streptophyta</taxon>
        <taxon>Embryophyta</taxon>
        <taxon>Tracheophyta</taxon>
        <taxon>Spermatophyta</taxon>
        <taxon>Magnoliopsida</taxon>
        <taxon>eudicotyledons</taxon>
        <taxon>Gunneridae</taxon>
        <taxon>Pentapetalae</taxon>
        <taxon>asterids</taxon>
        <taxon>lamiids</taxon>
        <taxon>Lamiales</taxon>
        <taxon>Oleaceae</taxon>
        <taxon>Oleeae</taxon>
        <taxon>Olea</taxon>
    </lineage>
</organism>
<evidence type="ECO:0000313" key="3">
    <source>
        <dbReference type="Proteomes" id="UP000594638"/>
    </source>
</evidence>
<reference evidence="2 3" key="1">
    <citation type="submission" date="2019-12" db="EMBL/GenBank/DDBJ databases">
        <authorList>
            <person name="Alioto T."/>
            <person name="Alioto T."/>
            <person name="Gomez Garrido J."/>
        </authorList>
    </citation>
    <scope>NUCLEOTIDE SEQUENCE [LARGE SCALE GENOMIC DNA]</scope>
</reference>
<dbReference type="Gramene" id="OE9A089341T1">
    <property type="protein sequence ID" value="OE9A089341C1"/>
    <property type="gene ID" value="OE9A089341"/>
</dbReference>
<evidence type="ECO:0000256" key="1">
    <source>
        <dbReference type="SAM" id="MobiDB-lite"/>
    </source>
</evidence>